<dbReference type="AlphaFoldDB" id="A0A3E2HM63"/>
<gene>
    <name evidence="1" type="ORF">B7463_g1892</name>
</gene>
<feature type="non-terminal residue" evidence="1">
    <location>
        <position position="78"/>
    </location>
</feature>
<sequence length="78" mass="8215">MTSDEAKAVSRATKLMPSEDCADPAPVVEVGDGLADVEDMAIVRTCRKLSRHTKVAVKGGKVGGWAGGRGYLKLNLET</sequence>
<evidence type="ECO:0000313" key="2">
    <source>
        <dbReference type="Proteomes" id="UP000258309"/>
    </source>
</evidence>
<name>A0A3E2HM63_SCYLI</name>
<organism evidence="1 2">
    <name type="scientific">Scytalidium lignicola</name>
    <name type="common">Hyphomycete</name>
    <dbReference type="NCBI Taxonomy" id="5539"/>
    <lineage>
        <taxon>Eukaryota</taxon>
        <taxon>Fungi</taxon>
        <taxon>Dikarya</taxon>
        <taxon>Ascomycota</taxon>
        <taxon>Pezizomycotina</taxon>
        <taxon>Leotiomycetes</taxon>
        <taxon>Leotiomycetes incertae sedis</taxon>
        <taxon>Scytalidium</taxon>
    </lineage>
</organism>
<comment type="caution">
    <text evidence="1">The sequence shown here is derived from an EMBL/GenBank/DDBJ whole genome shotgun (WGS) entry which is preliminary data.</text>
</comment>
<accession>A0A3E2HM63</accession>
<dbReference type="Proteomes" id="UP000258309">
    <property type="component" value="Unassembled WGS sequence"/>
</dbReference>
<keyword evidence="2" id="KW-1185">Reference proteome</keyword>
<feature type="non-terminal residue" evidence="1">
    <location>
        <position position="1"/>
    </location>
</feature>
<dbReference type="EMBL" id="NCSJ02000020">
    <property type="protein sequence ID" value="RFU34477.1"/>
    <property type="molecule type" value="Genomic_DNA"/>
</dbReference>
<proteinExistence type="predicted"/>
<reference evidence="1 2" key="1">
    <citation type="submission" date="2018-05" db="EMBL/GenBank/DDBJ databases">
        <title>Draft genome sequence of Scytalidium lignicola DSM 105466, a ubiquitous saprotrophic fungus.</title>
        <authorList>
            <person name="Buettner E."/>
            <person name="Gebauer A.M."/>
            <person name="Hofrichter M."/>
            <person name="Liers C."/>
            <person name="Kellner H."/>
        </authorList>
    </citation>
    <scope>NUCLEOTIDE SEQUENCE [LARGE SCALE GENOMIC DNA]</scope>
    <source>
        <strain evidence="1 2">DSM 105466</strain>
    </source>
</reference>
<protein>
    <submittedName>
        <fullName evidence="1">Uncharacterized protein</fullName>
    </submittedName>
</protein>
<evidence type="ECO:0000313" key="1">
    <source>
        <dbReference type="EMBL" id="RFU34477.1"/>
    </source>
</evidence>